<dbReference type="Proteomes" id="UP000824469">
    <property type="component" value="Unassembled WGS sequence"/>
</dbReference>
<evidence type="ECO:0000313" key="2">
    <source>
        <dbReference type="EMBL" id="KAH9297718.1"/>
    </source>
</evidence>
<reference evidence="2 3" key="1">
    <citation type="journal article" date="2021" name="Nat. Plants">
        <title>The Taxus genome provides insights into paclitaxel biosynthesis.</title>
        <authorList>
            <person name="Xiong X."/>
            <person name="Gou J."/>
            <person name="Liao Q."/>
            <person name="Li Y."/>
            <person name="Zhou Q."/>
            <person name="Bi G."/>
            <person name="Li C."/>
            <person name="Du R."/>
            <person name="Wang X."/>
            <person name="Sun T."/>
            <person name="Guo L."/>
            <person name="Liang H."/>
            <person name="Lu P."/>
            <person name="Wu Y."/>
            <person name="Zhang Z."/>
            <person name="Ro D.K."/>
            <person name="Shang Y."/>
            <person name="Huang S."/>
            <person name="Yan J."/>
        </authorList>
    </citation>
    <scope>NUCLEOTIDE SEQUENCE [LARGE SCALE GENOMIC DNA]</scope>
    <source>
        <strain evidence="2">Ta-2019</strain>
    </source>
</reference>
<gene>
    <name evidence="2" type="ORF">KI387_029400</name>
</gene>
<sequence length="109" mass="11904">MALCTAATASKARLYTPLHSVLVPSIPFPASRGRLYGTPTRPPAHKTTGIMHVAHRPMKQPLRVTSEESSNDVILSLLAKSRERIFKEGKTGASPSEMEEEQEVEASCM</sequence>
<keyword evidence="3" id="KW-1185">Reference proteome</keyword>
<organism evidence="2 3">
    <name type="scientific">Taxus chinensis</name>
    <name type="common">Chinese yew</name>
    <name type="synonym">Taxus wallichiana var. chinensis</name>
    <dbReference type="NCBI Taxonomy" id="29808"/>
    <lineage>
        <taxon>Eukaryota</taxon>
        <taxon>Viridiplantae</taxon>
        <taxon>Streptophyta</taxon>
        <taxon>Embryophyta</taxon>
        <taxon>Tracheophyta</taxon>
        <taxon>Spermatophyta</taxon>
        <taxon>Pinopsida</taxon>
        <taxon>Pinidae</taxon>
        <taxon>Conifers II</taxon>
        <taxon>Cupressales</taxon>
        <taxon>Taxaceae</taxon>
        <taxon>Taxus</taxon>
    </lineage>
</organism>
<feature type="compositionally biased region" description="Acidic residues" evidence="1">
    <location>
        <begin position="97"/>
        <end position="109"/>
    </location>
</feature>
<evidence type="ECO:0000256" key="1">
    <source>
        <dbReference type="SAM" id="MobiDB-lite"/>
    </source>
</evidence>
<comment type="caution">
    <text evidence="2">The sequence shown here is derived from an EMBL/GenBank/DDBJ whole genome shotgun (WGS) entry which is preliminary data.</text>
</comment>
<dbReference type="EMBL" id="JAHRHJ020000010">
    <property type="protein sequence ID" value="KAH9297718.1"/>
    <property type="molecule type" value="Genomic_DNA"/>
</dbReference>
<feature type="non-terminal residue" evidence="2">
    <location>
        <position position="109"/>
    </location>
</feature>
<proteinExistence type="predicted"/>
<protein>
    <submittedName>
        <fullName evidence="2">Uncharacterized protein</fullName>
    </submittedName>
</protein>
<feature type="region of interest" description="Disordered" evidence="1">
    <location>
        <begin position="88"/>
        <end position="109"/>
    </location>
</feature>
<name>A0AA38CF36_TAXCH</name>
<dbReference type="AlphaFoldDB" id="A0AA38CF36"/>
<evidence type="ECO:0000313" key="3">
    <source>
        <dbReference type="Proteomes" id="UP000824469"/>
    </source>
</evidence>
<accession>A0AA38CF36</accession>